<dbReference type="AlphaFoldDB" id="A0A074ZNW9"/>
<dbReference type="GeneID" id="20318368"/>
<dbReference type="EMBL" id="KL596685">
    <property type="protein sequence ID" value="KER29088.1"/>
    <property type="molecule type" value="Genomic_DNA"/>
</dbReference>
<dbReference type="RefSeq" id="XP_009167128.1">
    <property type="nucleotide sequence ID" value="XM_009168864.1"/>
</dbReference>
<evidence type="ECO:0000313" key="2">
    <source>
        <dbReference type="Proteomes" id="UP000054324"/>
    </source>
</evidence>
<accession>A0A074ZNW9</accession>
<keyword evidence="2" id="KW-1185">Reference proteome</keyword>
<organism evidence="1 2">
    <name type="scientific">Opisthorchis viverrini</name>
    <name type="common">Southeast Asian liver fluke</name>
    <dbReference type="NCBI Taxonomy" id="6198"/>
    <lineage>
        <taxon>Eukaryota</taxon>
        <taxon>Metazoa</taxon>
        <taxon>Spiralia</taxon>
        <taxon>Lophotrochozoa</taxon>
        <taxon>Platyhelminthes</taxon>
        <taxon>Trematoda</taxon>
        <taxon>Digenea</taxon>
        <taxon>Opisthorchiida</taxon>
        <taxon>Opisthorchiata</taxon>
        <taxon>Opisthorchiidae</taxon>
        <taxon>Opisthorchis</taxon>
    </lineage>
</organism>
<proteinExistence type="predicted"/>
<sequence>MAQWLGREFTNQYVRGSNPNSASRLLLPRLGQPGSIAALVLPSGGTAARKRNGVTAERVDWLHLQNETPIEILKSARTNDNASIYFTACIQKCTPSGAVSRQHSGQMDQSNYRFKISLGTHLPQHTNRGWFFFGGPDTAVGLVSVHHQIGPGLADDNKQRNGRQFDHLLSHLTTPWIRSAVARFRGLTAMPPEGCTRAERLPGCPSLDRGSREADVGFEPWTCRSNTEVKGNYEIQSTIAKLFSDIQNEEEGSPRAGILPGCPNIHRGSREVQGGFKPRTFRSVNSRSNHLGHLGYHFLLKQASFSDRISRLPMV</sequence>
<reference evidence="1 2" key="1">
    <citation type="submission" date="2013-11" db="EMBL/GenBank/DDBJ databases">
        <title>Opisthorchis viverrini - life in the bile duct.</title>
        <authorList>
            <person name="Young N.D."/>
            <person name="Nagarajan N."/>
            <person name="Lin S.J."/>
            <person name="Korhonen P.K."/>
            <person name="Jex A.R."/>
            <person name="Hall R.S."/>
            <person name="Safavi-Hemami H."/>
            <person name="Kaewkong W."/>
            <person name="Bertrand D."/>
            <person name="Gao S."/>
            <person name="Seet Q."/>
            <person name="Wongkham S."/>
            <person name="Teh B.T."/>
            <person name="Wongkham C."/>
            <person name="Intapan P.M."/>
            <person name="Maleewong W."/>
            <person name="Yang X."/>
            <person name="Hu M."/>
            <person name="Wang Z."/>
            <person name="Hofmann A."/>
            <person name="Sternberg P.W."/>
            <person name="Tan P."/>
            <person name="Wang J."/>
            <person name="Gasser R.B."/>
        </authorList>
    </citation>
    <scope>NUCLEOTIDE SEQUENCE [LARGE SCALE GENOMIC DNA]</scope>
</reference>
<dbReference type="OrthoDB" id="8693905at2759"/>
<dbReference type="CTD" id="20318368"/>
<name>A0A074ZNW9_OPIVI</name>
<gene>
    <name evidence="1" type="ORF">T265_04182</name>
</gene>
<dbReference type="Proteomes" id="UP000054324">
    <property type="component" value="Unassembled WGS sequence"/>
</dbReference>
<protein>
    <submittedName>
        <fullName evidence="1">Uncharacterized protein</fullName>
    </submittedName>
</protein>
<evidence type="ECO:0000313" key="1">
    <source>
        <dbReference type="EMBL" id="KER29088.1"/>
    </source>
</evidence>
<dbReference type="KEGG" id="ovi:T265_04182"/>